<feature type="domain" description="Glycosyl transferase family 1" evidence="2">
    <location>
        <begin position="183"/>
        <end position="338"/>
    </location>
</feature>
<dbReference type="EMBL" id="BJOV01000002">
    <property type="protein sequence ID" value="GEE00343.1"/>
    <property type="molecule type" value="Genomic_DNA"/>
</dbReference>
<evidence type="ECO:0000313" key="3">
    <source>
        <dbReference type="EMBL" id="GEE00343.1"/>
    </source>
</evidence>
<organism evidence="3 4">
    <name type="scientific">Gordonia spumicola</name>
    <dbReference type="NCBI Taxonomy" id="589161"/>
    <lineage>
        <taxon>Bacteria</taxon>
        <taxon>Bacillati</taxon>
        <taxon>Actinomycetota</taxon>
        <taxon>Actinomycetes</taxon>
        <taxon>Mycobacteriales</taxon>
        <taxon>Gordoniaceae</taxon>
        <taxon>Gordonia</taxon>
    </lineage>
</organism>
<dbReference type="CDD" id="cd03801">
    <property type="entry name" value="GT4_PimA-like"/>
    <property type="match status" value="1"/>
</dbReference>
<name>A0A7I9V573_9ACTN</name>
<dbReference type="Pfam" id="PF00534">
    <property type="entry name" value="Glycos_transf_1"/>
    <property type="match status" value="1"/>
</dbReference>
<dbReference type="PANTHER" id="PTHR12526">
    <property type="entry name" value="GLYCOSYLTRANSFERASE"/>
    <property type="match status" value="1"/>
</dbReference>
<gene>
    <name evidence="3" type="ORF">nbrc107696_07890</name>
</gene>
<evidence type="ECO:0000259" key="2">
    <source>
        <dbReference type="Pfam" id="PF00534"/>
    </source>
</evidence>
<protein>
    <submittedName>
        <fullName evidence="3">Glycosyl transferase family 1</fullName>
    </submittedName>
</protein>
<keyword evidence="4" id="KW-1185">Reference proteome</keyword>
<dbReference type="SUPFAM" id="SSF53756">
    <property type="entry name" value="UDP-Glycosyltransferase/glycogen phosphorylase"/>
    <property type="match status" value="1"/>
</dbReference>
<dbReference type="AlphaFoldDB" id="A0A7I9V573"/>
<reference evidence="4" key="1">
    <citation type="submission" date="2019-06" db="EMBL/GenBank/DDBJ databases">
        <title>Gordonia isolated from sludge of a wastewater treatment plant.</title>
        <authorList>
            <person name="Tamura T."/>
            <person name="Aoyama K."/>
            <person name="Kang Y."/>
            <person name="Saito S."/>
            <person name="Akiyama N."/>
            <person name="Yazawa K."/>
            <person name="Gonoi T."/>
            <person name="Mikami Y."/>
        </authorList>
    </citation>
    <scope>NUCLEOTIDE SEQUENCE [LARGE SCALE GENOMIC DNA]</scope>
    <source>
        <strain evidence="4">NBRC 107696</strain>
    </source>
</reference>
<dbReference type="GO" id="GO:0016757">
    <property type="term" value="F:glycosyltransferase activity"/>
    <property type="evidence" value="ECO:0007669"/>
    <property type="project" value="InterPro"/>
</dbReference>
<dbReference type="RefSeq" id="WP_228461159.1">
    <property type="nucleotide sequence ID" value="NZ_BJOV01000002.1"/>
</dbReference>
<sequence>MSVSRVVFVSHTRSFSGAEAVMLNLVAEAVDRGLRVLVACPAGAVADKLPSNVEHVELPSLGLSGGRGVGRAAAVARLASQWRRAGRILAAFDDDSTRIVVNSLPALPAVRFGRLRGTATWLVHDTVADRKQRLYVRIGSGALRRAVAVSDATAEPLRTSGFPVVVRVNGVRVDVDAAPLEHPGTPVIGILAALTEWKGHVPLLEAIAQVDDVRLEIAGEGFPGDEEHVERLRALAERPGLAGRVSFLGRADAGECLRRWTATVSASIRPEAGPLGVLEALAVGCPVIGTDHGGTADYLAAGCGLLVAPSDPQALASAVRRVVADPTLRADLAARGRARVRSRHDIDHTIPATLSALLG</sequence>
<evidence type="ECO:0000256" key="1">
    <source>
        <dbReference type="ARBA" id="ARBA00022679"/>
    </source>
</evidence>
<accession>A0A7I9V573</accession>
<proteinExistence type="predicted"/>
<keyword evidence="1 3" id="KW-0808">Transferase</keyword>
<dbReference type="Proteomes" id="UP000444960">
    <property type="component" value="Unassembled WGS sequence"/>
</dbReference>
<comment type="caution">
    <text evidence="3">The sequence shown here is derived from an EMBL/GenBank/DDBJ whole genome shotgun (WGS) entry which is preliminary data.</text>
</comment>
<dbReference type="Gene3D" id="3.40.50.2000">
    <property type="entry name" value="Glycogen Phosphorylase B"/>
    <property type="match status" value="2"/>
</dbReference>
<dbReference type="InterPro" id="IPR001296">
    <property type="entry name" value="Glyco_trans_1"/>
</dbReference>
<evidence type="ECO:0000313" key="4">
    <source>
        <dbReference type="Proteomes" id="UP000444960"/>
    </source>
</evidence>